<organism evidence="3">
    <name type="scientific">gut metagenome</name>
    <dbReference type="NCBI Taxonomy" id="749906"/>
    <lineage>
        <taxon>unclassified sequences</taxon>
        <taxon>metagenomes</taxon>
        <taxon>organismal metagenomes</taxon>
    </lineage>
</organism>
<dbReference type="Pfam" id="PF07690">
    <property type="entry name" value="MFS_1"/>
    <property type="match status" value="1"/>
</dbReference>
<feature type="transmembrane region" description="Helical" evidence="1">
    <location>
        <begin position="233"/>
        <end position="254"/>
    </location>
</feature>
<evidence type="ECO:0000313" key="3">
    <source>
        <dbReference type="EMBL" id="EJX08031.1"/>
    </source>
</evidence>
<feature type="transmembrane region" description="Helical" evidence="1">
    <location>
        <begin position="141"/>
        <end position="160"/>
    </location>
</feature>
<evidence type="ECO:0000256" key="1">
    <source>
        <dbReference type="SAM" id="Phobius"/>
    </source>
</evidence>
<proteinExistence type="predicted"/>
<keyword evidence="1" id="KW-0472">Membrane</keyword>
<feature type="transmembrane region" description="Helical" evidence="1">
    <location>
        <begin position="374"/>
        <end position="392"/>
    </location>
</feature>
<feature type="transmembrane region" description="Helical" evidence="1">
    <location>
        <begin position="194"/>
        <end position="212"/>
    </location>
</feature>
<feature type="transmembrane region" description="Helical" evidence="1">
    <location>
        <begin position="77"/>
        <end position="96"/>
    </location>
</feature>
<dbReference type="PROSITE" id="PS50850">
    <property type="entry name" value="MFS"/>
    <property type="match status" value="1"/>
</dbReference>
<gene>
    <name evidence="3" type="ORF">EVA_03859</name>
</gene>
<keyword evidence="1 3" id="KW-0812">Transmembrane</keyword>
<sequence>MLLLSIQIWPSSTPSTLNSCMIHIPSPSATNQRKPQLFTTSYICILGANFLLFFSFWLLIPLLPFYLKEIYQQSESAIGAILCVYTCAALLVRPFSGYLLDTFQRKPLYILSYSIFCTVFFGYIIGGTIFIFILLRILHGLSFGMVTVAGNTVVVDIMPAERRGEGLGYYGLTNNTAMSIGPMVGLFLHDLISYEWIFALSLATAGIGLFLASCVKAPAKPKTQRPVLSLDRFILMKGLRAGLALLLLSIPYSATTNYVAMYVKDINLNVVPGFFFTLMAAGMGISRIFAGKFVDKGYVTQCIHYGFYPVILAFALLAACQPLITISPTMAIVGFFLVPMLQGVGFGIIFPAYNSLYINLALHNQRATATSTYLTSWDVGIGLGIFWGGALAEAFSFSFVYLTGSILCLLSMLYFNKIVTPHYYQNKNI</sequence>
<dbReference type="AlphaFoldDB" id="J9D5S6"/>
<feature type="transmembrane region" description="Helical" evidence="1">
    <location>
        <begin position="108"/>
        <end position="135"/>
    </location>
</feature>
<keyword evidence="1" id="KW-1133">Transmembrane helix</keyword>
<accession>J9D5S6</accession>
<reference evidence="3" key="1">
    <citation type="journal article" date="2012" name="PLoS ONE">
        <title>Gene sets for utilization of primary and secondary nutrition supplies in the distal gut of endangered iberian lynx.</title>
        <authorList>
            <person name="Alcaide M."/>
            <person name="Messina E."/>
            <person name="Richter M."/>
            <person name="Bargiela R."/>
            <person name="Peplies J."/>
            <person name="Huws S.A."/>
            <person name="Newbold C.J."/>
            <person name="Golyshin P.N."/>
            <person name="Simon M.A."/>
            <person name="Lopez G."/>
            <person name="Yakimov M.M."/>
            <person name="Ferrer M."/>
        </authorList>
    </citation>
    <scope>NUCLEOTIDE SEQUENCE</scope>
</reference>
<dbReference type="PANTHER" id="PTHR23531:SF1">
    <property type="entry name" value="QUINOLENE RESISTANCE PROTEIN NORA"/>
    <property type="match status" value="1"/>
</dbReference>
<feature type="domain" description="Major facilitator superfamily (MFS) profile" evidence="2">
    <location>
        <begin position="41"/>
        <end position="423"/>
    </location>
</feature>
<feature type="transmembrane region" description="Helical" evidence="1">
    <location>
        <begin position="398"/>
        <end position="415"/>
    </location>
</feature>
<feature type="transmembrane region" description="Helical" evidence="1">
    <location>
        <begin position="42"/>
        <end position="65"/>
    </location>
</feature>
<dbReference type="InterPro" id="IPR036259">
    <property type="entry name" value="MFS_trans_sf"/>
</dbReference>
<dbReference type="SUPFAM" id="SSF103473">
    <property type="entry name" value="MFS general substrate transporter"/>
    <property type="match status" value="1"/>
</dbReference>
<dbReference type="EMBL" id="AMCI01000724">
    <property type="protein sequence ID" value="EJX08031.1"/>
    <property type="molecule type" value="Genomic_DNA"/>
</dbReference>
<dbReference type="InterPro" id="IPR052714">
    <property type="entry name" value="MFS_Exporter"/>
</dbReference>
<feature type="transmembrane region" description="Helical" evidence="1">
    <location>
        <begin position="266"/>
        <end position="290"/>
    </location>
</feature>
<feature type="transmembrane region" description="Helical" evidence="1">
    <location>
        <begin position="302"/>
        <end position="324"/>
    </location>
</feature>
<comment type="caution">
    <text evidence="3">The sequence shown here is derived from an EMBL/GenBank/DDBJ whole genome shotgun (WGS) entry which is preliminary data.</text>
</comment>
<dbReference type="Gene3D" id="1.20.1250.20">
    <property type="entry name" value="MFS general substrate transporter like domains"/>
    <property type="match status" value="1"/>
</dbReference>
<protein>
    <submittedName>
        <fullName evidence="3">Transmembrane transport protein</fullName>
    </submittedName>
</protein>
<feature type="transmembrane region" description="Helical" evidence="1">
    <location>
        <begin position="330"/>
        <end position="353"/>
    </location>
</feature>
<evidence type="ECO:0000259" key="2">
    <source>
        <dbReference type="PROSITE" id="PS50850"/>
    </source>
</evidence>
<dbReference type="CDD" id="cd17489">
    <property type="entry name" value="MFS_YfcJ_like"/>
    <property type="match status" value="1"/>
</dbReference>
<dbReference type="PANTHER" id="PTHR23531">
    <property type="entry name" value="QUINOLENE RESISTANCE PROTEIN NORA"/>
    <property type="match status" value="1"/>
</dbReference>
<feature type="transmembrane region" description="Helical" evidence="1">
    <location>
        <begin position="167"/>
        <end position="188"/>
    </location>
</feature>
<dbReference type="GO" id="GO:0022857">
    <property type="term" value="F:transmembrane transporter activity"/>
    <property type="evidence" value="ECO:0007669"/>
    <property type="project" value="InterPro"/>
</dbReference>
<name>J9D5S6_9ZZZZ</name>
<dbReference type="InterPro" id="IPR011701">
    <property type="entry name" value="MFS"/>
</dbReference>
<dbReference type="InterPro" id="IPR020846">
    <property type="entry name" value="MFS_dom"/>
</dbReference>